<keyword evidence="3" id="KW-1185">Reference proteome</keyword>
<sequence length="111" mass="12429">MDSNPYMNLNFVDLLQSQQDFGVGSESSPIPLFGTQATESSNFEPDSPVETRGKKPIVEGKDVGELQKMLVTKEKMSKMKLLDRLMAKQEPLDDDEVALKKKLINELLLSN</sequence>
<comment type="caution">
    <text evidence="2">The sequence shown here is derived from an EMBL/GenBank/DDBJ whole genome shotgun (WGS) entry which is preliminary data.</text>
</comment>
<accession>A0A8X7UML0</accession>
<evidence type="ECO:0000313" key="3">
    <source>
        <dbReference type="Proteomes" id="UP000886595"/>
    </source>
</evidence>
<reference evidence="2 3" key="1">
    <citation type="submission" date="2020-02" db="EMBL/GenBank/DDBJ databases">
        <authorList>
            <person name="Ma Q."/>
            <person name="Huang Y."/>
            <person name="Song X."/>
            <person name="Pei D."/>
        </authorList>
    </citation>
    <scope>NUCLEOTIDE SEQUENCE [LARGE SCALE GENOMIC DNA]</scope>
    <source>
        <strain evidence="2">Sxm20200214</strain>
        <tissue evidence="2">Leaf</tissue>
    </source>
</reference>
<evidence type="ECO:0000313" key="2">
    <source>
        <dbReference type="EMBL" id="KAG2284207.1"/>
    </source>
</evidence>
<dbReference type="Proteomes" id="UP000886595">
    <property type="component" value="Unassembled WGS sequence"/>
</dbReference>
<feature type="compositionally biased region" description="Polar residues" evidence="1">
    <location>
        <begin position="35"/>
        <end position="44"/>
    </location>
</feature>
<protein>
    <submittedName>
        <fullName evidence="2">Uncharacterized protein</fullName>
    </submittedName>
</protein>
<organism evidence="2 3">
    <name type="scientific">Brassica carinata</name>
    <name type="common">Ethiopian mustard</name>
    <name type="synonym">Abyssinian cabbage</name>
    <dbReference type="NCBI Taxonomy" id="52824"/>
    <lineage>
        <taxon>Eukaryota</taxon>
        <taxon>Viridiplantae</taxon>
        <taxon>Streptophyta</taxon>
        <taxon>Embryophyta</taxon>
        <taxon>Tracheophyta</taxon>
        <taxon>Spermatophyta</taxon>
        <taxon>Magnoliopsida</taxon>
        <taxon>eudicotyledons</taxon>
        <taxon>Gunneridae</taxon>
        <taxon>Pentapetalae</taxon>
        <taxon>rosids</taxon>
        <taxon>malvids</taxon>
        <taxon>Brassicales</taxon>
        <taxon>Brassicaceae</taxon>
        <taxon>Brassiceae</taxon>
        <taxon>Brassica</taxon>
    </lineage>
</organism>
<name>A0A8X7UML0_BRACI</name>
<feature type="region of interest" description="Disordered" evidence="1">
    <location>
        <begin position="22"/>
        <end position="54"/>
    </location>
</feature>
<gene>
    <name evidence="2" type="ORF">Bca52824_055427</name>
</gene>
<proteinExistence type="predicted"/>
<dbReference type="AlphaFoldDB" id="A0A8X7UML0"/>
<dbReference type="EMBL" id="JAAMPC010000011">
    <property type="protein sequence ID" value="KAG2284207.1"/>
    <property type="molecule type" value="Genomic_DNA"/>
</dbReference>
<evidence type="ECO:0000256" key="1">
    <source>
        <dbReference type="SAM" id="MobiDB-lite"/>
    </source>
</evidence>